<evidence type="ECO:0000313" key="5">
    <source>
        <dbReference type="Proteomes" id="UP001233999"/>
    </source>
</evidence>
<keyword evidence="2 3" id="KW-0040">ANK repeat</keyword>
<comment type="caution">
    <text evidence="4">The sequence shown here is derived from an EMBL/GenBank/DDBJ whole genome shotgun (WGS) entry which is preliminary data.</text>
</comment>
<dbReference type="SMART" id="SM00248">
    <property type="entry name" value="ANK"/>
    <property type="match status" value="7"/>
</dbReference>
<dbReference type="SUPFAM" id="SSF48403">
    <property type="entry name" value="Ankyrin repeat"/>
    <property type="match status" value="1"/>
</dbReference>
<dbReference type="PRINTS" id="PR01415">
    <property type="entry name" value="ANKYRIN"/>
</dbReference>
<reference evidence="4" key="2">
    <citation type="submission" date="2023-05" db="EMBL/GenBank/DDBJ databases">
        <authorList>
            <person name="Fouks B."/>
        </authorList>
    </citation>
    <scope>NUCLEOTIDE SEQUENCE</scope>
    <source>
        <strain evidence="4">Stay&amp;Tobe</strain>
        <tissue evidence="4">Testes</tissue>
    </source>
</reference>
<feature type="repeat" description="ANK" evidence="3">
    <location>
        <begin position="277"/>
        <end position="316"/>
    </location>
</feature>
<dbReference type="Gene3D" id="1.25.40.20">
    <property type="entry name" value="Ankyrin repeat-containing domain"/>
    <property type="match status" value="3"/>
</dbReference>
<keyword evidence="5" id="KW-1185">Reference proteome</keyword>
<proteinExistence type="predicted"/>
<dbReference type="InterPro" id="IPR036770">
    <property type="entry name" value="Ankyrin_rpt-contain_sf"/>
</dbReference>
<evidence type="ECO:0000256" key="2">
    <source>
        <dbReference type="ARBA" id="ARBA00023043"/>
    </source>
</evidence>
<evidence type="ECO:0000256" key="1">
    <source>
        <dbReference type="ARBA" id="ARBA00022737"/>
    </source>
</evidence>
<feature type="repeat" description="ANK" evidence="3">
    <location>
        <begin position="448"/>
        <end position="480"/>
    </location>
</feature>
<sequence>MNEELQNTLKTLAFSFQPFNPDDQKNFLVRYWSQKHLNLTEILQFINSLLQLIELSLKDKWRKFAGIPLQCRMLADIFQEEVSHYCQTGEMRLPQSLNVLQLYDKFIDKKWKFYYKKLNVDGNTAMIQILLQNQKLQLEQSHMICAMVSYFDYEFISNLNSSEDIVKGNQLFIDQFKSGQDKSGIISHITVDGKALFVHRTFAEYFIALWFSQNYENELTGIKNIYFNLNFEIIQKFLDRMLAQEFDLHTAVINQNLPEIEYLLSEQETGVNDEDEGGRTALHLAIINYFYDKIEINDFITNMLLKHGADINCEDKVLHYKPLRLAEELKVWSLVEKLLESQADNRDLVWIRTNIGKQHLLQIENDDIINMEYHMSDALHDVMHTALMEGYINLIGFILKSGVSVQHCINAYGISTTMLHIAAEFGHLRLVQFIIEHGVDCSTCVDEYKRTPLMLAAECDHIQVAEFLINHAAPVTAKDVYGNSALSLAVLEENHEMVKLLLANMSYNIDEKDVVIYAVGYGDMKAVTFLIENNIINSQNQHGNTALILAACLGKIDIVELLLQNGADVQITGQHKRTVLMHAAERGHLQLVKLLIKHGASVNATDEDGYSALSLARRRYNHFAELLLDLGAHE</sequence>
<name>A0AAD7ZRG5_DIPPU</name>
<reference evidence="4" key="1">
    <citation type="journal article" date="2023" name="IScience">
        <title>Live-bearing cockroach genome reveals convergent evolutionary mechanisms linked to viviparity in insects and beyond.</title>
        <authorList>
            <person name="Fouks B."/>
            <person name="Harrison M.C."/>
            <person name="Mikhailova A.A."/>
            <person name="Marchal E."/>
            <person name="English S."/>
            <person name="Carruthers M."/>
            <person name="Jennings E.C."/>
            <person name="Chiamaka E.L."/>
            <person name="Frigard R.A."/>
            <person name="Pippel M."/>
            <person name="Attardo G.M."/>
            <person name="Benoit J.B."/>
            <person name="Bornberg-Bauer E."/>
            <person name="Tobe S.S."/>
        </authorList>
    </citation>
    <scope>NUCLEOTIDE SEQUENCE</scope>
    <source>
        <strain evidence="4">Stay&amp;Tobe</strain>
    </source>
</reference>
<dbReference type="PROSITE" id="PS50088">
    <property type="entry name" value="ANK_REPEAT"/>
    <property type="match status" value="5"/>
</dbReference>
<feature type="repeat" description="ANK" evidence="3">
    <location>
        <begin position="414"/>
        <end position="440"/>
    </location>
</feature>
<dbReference type="PANTHER" id="PTHR24198:SF165">
    <property type="entry name" value="ANKYRIN REPEAT-CONTAINING PROTEIN-RELATED"/>
    <property type="match status" value="1"/>
</dbReference>
<evidence type="ECO:0000313" key="4">
    <source>
        <dbReference type="EMBL" id="KAJ9585549.1"/>
    </source>
</evidence>
<evidence type="ECO:0000256" key="3">
    <source>
        <dbReference type="PROSITE-ProRule" id="PRU00023"/>
    </source>
</evidence>
<feature type="repeat" description="ANK" evidence="3">
    <location>
        <begin position="575"/>
        <end position="607"/>
    </location>
</feature>
<dbReference type="InterPro" id="IPR002110">
    <property type="entry name" value="Ankyrin_rpt"/>
</dbReference>
<accession>A0AAD7ZRG5</accession>
<dbReference type="Pfam" id="PF13857">
    <property type="entry name" value="Ank_5"/>
    <property type="match status" value="1"/>
</dbReference>
<evidence type="ECO:0008006" key="6">
    <source>
        <dbReference type="Google" id="ProtNLM"/>
    </source>
</evidence>
<gene>
    <name evidence="4" type="ORF">L9F63_002666</name>
</gene>
<dbReference type="Proteomes" id="UP001233999">
    <property type="component" value="Unassembled WGS sequence"/>
</dbReference>
<dbReference type="AlphaFoldDB" id="A0AAD7ZRG5"/>
<feature type="repeat" description="ANK" evidence="3">
    <location>
        <begin position="542"/>
        <end position="574"/>
    </location>
</feature>
<dbReference type="EMBL" id="JASPKZ010007262">
    <property type="protein sequence ID" value="KAJ9585549.1"/>
    <property type="molecule type" value="Genomic_DNA"/>
</dbReference>
<keyword evidence="1" id="KW-0677">Repeat</keyword>
<dbReference type="PROSITE" id="PS50297">
    <property type="entry name" value="ANK_REP_REGION"/>
    <property type="match status" value="5"/>
</dbReference>
<organism evidence="4 5">
    <name type="scientific">Diploptera punctata</name>
    <name type="common">Pacific beetle cockroach</name>
    <dbReference type="NCBI Taxonomy" id="6984"/>
    <lineage>
        <taxon>Eukaryota</taxon>
        <taxon>Metazoa</taxon>
        <taxon>Ecdysozoa</taxon>
        <taxon>Arthropoda</taxon>
        <taxon>Hexapoda</taxon>
        <taxon>Insecta</taxon>
        <taxon>Pterygota</taxon>
        <taxon>Neoptera</taxon>
        <taxon>Polyneoptera</taxon>
        <taxon>Dictyoptera</taxon>
        <taxon>Blattodea</taxon>
        <taxon>Blaberoidea</taxon>
        <taxon>Blaberidae</taxon>
        <taxon>Diplopterinae</taxon>
        <taxon>Diploptera</taxon>
    </lineage>
</organism>
<dbReference type="Pfam" id="PF12796">
    <property type="entry name" value="Ank_2"/>
    <property type="match status" value="2"/>
</dbReference>
<protein>
    <recommendedName>
        <fullName evidence="6">Ankyrin repeat protein</fullName>
    </recommendedName>
</protein>
<dbReference type="PANTHER" id="PTHR24198">
    <property type="entry name" value="ANKYRIN REPEAT AND PROTEIN KINASE DOMAIN-CONTAINING PROTEIN"/>
    <property type="match status" value="1"/>
</dbReference>